<comment type="caution">
    <text evidence="9">Lacks conserved residue(s) required for the propagation of feature annotation.</text>
</comment>
<feature type="binding site" evidence="9">
    <location>
        <position position="195"/>
    </location>
    <ligand>
        <name>NAD(+)</name>
        <dbReference type="ChEBI" id="CHEBI:57540"/>
    </ligand>
</feature>
<name>A0A660L4Q9_9ACTN</name>
<dbReference type="InterPro" id="IPR036190">
    <property type="entry name" value="Urocanase_sf"/>
</dbReference>
<feature type="binding site" evidence="9">
    <location>
        <position position="303"/>
    </location>
    <ligand>
        <name>NAD(+)</name>
        <dbReference type="ChEBI" id="CHEBI:57540"/>
    </ligand>
</feature>
<dbReference type="GO" id="GO:0019556">
    <property type="term" value="P:L-histidine catabolic process to glutamate and formamide"/>
    <property type="evidence" value="ECO:0007669"/>
    <property type="project" value="UniProtKB-UniPathway"/>
</dbReference>
<dbReference type="GO" id="GO:0016153">
    <property type="term" value="F:urocanate hydratase activity"/>
    <property type="evidence" value="ECO:0007669"/>
    <property type="project" value="UniProtKB-UniRule"/>
</dbReference>
<organism evidence="13 14">
    <name type="scientific">Solirubrobacter pauli</name>
    <dbReference type="NCBI Taxonomy" id="166793"/>
    <lineage>
        <taxon>Bacteria</taxon>
        <taxon>Bacillati</taxon>
        <taxon>Actinomycetota</taxon>
        <taxon>Thermoleophilia</taxon>
        <taxon>Solirubrobacterales</taxon>
        <taxon>Solirubrobacteraceae</taxon>
        <taxon>Solirubrobacter</taxon>
    </lineage>
</organism>
<evidence type="ECO:0000259" key="10">
    <source>
        <dbReference type="Pfam" id="PF01175"/>
    </source>
</evidence>
<evidence type="ECO:0000259" key="11">
    <source>
        <dbReference type="Pfam" id="PF17391"/>
    </source>
</evidence>
<feature type="binding site" evidence="9">
    <location>
        <begin position="46"/>
        <end position="47"/>
    </location>
    <ligand>
        <name>NAD(+)</name>
        <dbReference type="ChEBI" id="CHEBI:57540"/>
    </ligand>
</feature>
<reference evidence="13 14" key="1">
    <citation type="submission" date="2018-10" db="EMBL/GenBank/DDBJ databases">
        <title>Genomic Encyclopedia of Archaeal and Bacterial Type Strains, Phase II (KMG-II): from individual species to whole genera.</title>
        <authorList>
            <person name="Goeker M."/>
        </authorList>
    </citation>
    <scope>NUCLEOTIDE SEQUENCE [LARGE SCALE GENOMIC DNA]</scope>
    <source>
        <strain evidence="13 14">DSM 14954</strain>
    </source>
</reference>
<dbReference type="PANTHER" id="PTHR12216">
    <property type="entry name" value="UROCANATE HYDRATASE"/>
    <property type="match status" value="1"/>
</dbReference>
<dbReference type="EC" id="4.2.1.49" evidence="3 9"/>
<dbReference type="SUPFAM" id="SSF111326">
    <property type="entry name" value="Urocanase"/>
    <property type="match status" value="1"/>
</dbReference>
<dbReference type="InterPro" id="IPR035401">
    <property type="entry name" value="Urocanase_C"/>
</dbReference>
<evidence type="ECO:0000256" key="8">
    <source>
        <dbReference type="ARBA" id="ARBA00047623"/>
    </source>
</evidence>
<dbReference type="Gene3D" id="3.40.1770.10">
    <property type="entry name" value="Urocanase superfamily"/>
    <property type="match status" value="1"/>
</dbReference>
<dbReference type="InterPro" id="IPR055351">
    <property type="entry name" value="Urocanase"/>
</dbReference>
<feature type="active site" evidence="9">
    <location>
        <position position="391"/>
    </location>
</feature>
<feature type="binding site" evidence="9">
    <location>
        <position position="124"/>
    </location>
    <ligand>
        <name>NAD(+)</name>
        <dbReference type="ChEBI" id="CHEBI:57540"/>
    </ligand>
</feature>
<dbReference type="NCBIfam" id="TIGR01228">
    <property type="entry name" value="hutU"/>
    <property type="match status" value="1"/>
</dbReference>
<feature type="binding site" evidence="9">
    <location>
        <begin position="263"/>
        <end position="264"/>
    </location>
    <ligand>
        <name>NAD(+)</name>
        <dbReference type="ChEBI" id="CHEBI:57540"/>
    </ligand>
</feature>
<comment type="similarity">
    <text evidence="2 9">Belongs to the urocanase family.</text>
</comment>
<evidence type="ECO:0000256" key="5">
    <source>
        <dbReference type="ARBA" id="ARBA00023027"/>
    </source>
</evidence>
<dbReference type="GO" id="GO:0019557">
    <property type="term" value="P:L-histidine catabolic process to glutamate and formate"/>
    <property type="evidence" value="ECO:0007669"/>
    <property type="project" value="UniProtKB-UniPathway"/>
</dbReference>
<accession>A0A660L4Q9</accession>
<dbReference type="InterPro" id="IPR038364">
    <property type="entry name" value="Urocanase_central_sf"/>
</dbReference>
<feature type="binding site" evidence="9">
    <location>
        <begin position="254"/>
        <end position="258"/>
    </location>
    <ligand>
        <name>NAD(+)</name>
        <dbReference type="ChEBI" id="CHEBI:57540"/>
    </ligand>
</feature>
<evidence type="ECO:0000313" key="13">
    <source>
        <dbReference type="EMBL" id="RKQ87859.1"/>
    </source>
</evidence>
<dbReference type="HAMAP" id="MF_00577">
    <property type="entry name" value="HutU"/>
    <property type="match status" value="1"/>
</dbReference>
<comment type="pathway">
    <text evidence="1 9">Amino-acid degradation; L-histidine degradation into L-glutamate; N-formimidoyl-L-glutamate from L-histidine: step 2/3.</text>
</comment>
<evidence type="ECO:0000259" key="12">
    <source>
        <dbReference type="Pfam" id="PF17392"/>
    </source>
</evidence>
<keyword evidence="14" id="KW-1185">Reference proteome</keyword>
<dbReference type="EMBL" id="RBIL01000002">
    <property type="protein sequence ID" value="RKQ87859.1"/>
    <property type="molecule type" value="Genomic_DNA"/>
</dbReference>
<dbReference type="Proteomes" id="UP000278962">
    <property type="component" value="Unassembled WGS sequence"/>
</dbReference>
<evidence type="ECO:0000256" key="6">
    <source>
        <dbReference type="ARBA" id="ARBA00023239"/>
    </source>
</evidence>
<evidence type="ECO:0000256" key="1">
    <source>
        <dbReference type="ARBA" id="ARBA00004794"/>
    </source>
</evidence>
<protein>
    <recommendedName>
        <fullName evidence="3 9">Urocanate hydratase</fullName>
        <shortName evidence="9">Urocanase</shortName>
        <ecNumber evidence="3 9">4.2.1.49</ecNumber>
    </recommendedName>
    <alternativeName>
        <fullName evidence="7 9">Imidazolonepropionate hydrolase</fullName>
    </alternativeName>
</protein>
<feature type="binding site" evidence="9">
    <location>
        <position position="473"/>
    </location>
    <ligand>
        <name>NAD(+)</name>
        <dbReference type="ChEBI" id="CHEBI:57540"/>
    </ligand>
</feature>
<evidence type="ECO:0000313" key="14">
    <source>
        <dbReference type="Proteomes" id="UP000278962"/>
    </source>
</evidence>
<evidence type="ECO:0000256" key="3">
    <source>
        <dbReference type="ARBA" id="ARBA00011992"/>
    </source>
</evidence>
<dbReference type="InterPro" id="IPR035085">
    <property type="entry name" value="Urocanase_Rossmann-like"/>
</dbReference>
<dbReference type="AlphaFoldDB" id="A0A660L4Q9"/>
<comment type="function">
    <text evidence="9">Catalyzes the conversion of urocanate to 4-imidazolone-5-propionate.</text>
</comment>
<dbReference type="Pfam" id="PF01175">
    <property type="entry name" value="Urocanase"/>
    <property type="match status" value="1"/>
</dbReference>
<evidence type="ECO:0000256" key="2">
    <source>
        <dbReference type="ARBA" id="ARBA00007578"/>
    </source>
</evidence>
<dbReference type="OrthoDB" id="9764874at2"/>
<evidence type="ECO:0000256" key="4">
    <source>
        <dbReference type="ARBA" id="ARBA00022808"/>
    </source>
</evidence>
<comment type="cofactor">
    <cofactor evidence="9">
        <name>NAD(+)</name>
        <dbReference type="ChEBI" id="CHEBI:57540"/>
    </cofactor>
    <text evidence="9">Binds 1 NAD(+) per subunit.</text>
</comment>
<dbReference type="UniPathway" id="UPA00379">
    <property type="reaction ID" value="UER00550"/>
</dbReference>
<keyword evidence="6 9" id="KW-0456">Lyase</keyword>
<evidence type="ECO:0000256" key="9">
    <source>
        <dbReference type="HAMAP-Rule" id="MF_00577"/>
    </source>
</evidence>
<dbReference type="PANTHER" id="PTHR12216:SF4">
    <property type="entry name" value="UROCANATE HYDRATASE"/>
    <property type="match status" value="1"/>
</dbReference>
<dbReference type="PROSITE" id="PS01233">
    <property type="entry name" value="UROCANASE"/>
    <property type="match status" value="1"/>
</dbReference>
<dbReference type="InterPro" id="IPR035400">
    <property type="entry name" value="Urocanase_N"/>
</dbReference>
<dbReference type="PIRSF" id="PIRSF001423">
    <property type="entry name" value="Urocanate_hydrat"/>
    <property type="match status" value="1"/>
</dbReference>
<keyword evidence="9" id="KW-0963">Cytoplasm</keyword>
<evidence type="ECO:0000256" key="7">
    <source>
        <dbReference type="ARBA" id="ARBA00031640"/>
    </source>
</evidence>
<dbReference type="Pfam" id="PF17392">
    <property type="entry name" value="Urocanase_C"/>
    <property type="match status" value="1"/>
</dbReference>
<feature type="domain" description="Urocanase Rossmann-like" evidence="10">
    <location>
        <begin position="134"/>
        <end position="329"/>
    </location>
</feature>
<keyword evidence="5 9" id="KW-0520">NAD</keyword>
<gene>
    <name evidence="9" type="primary">hutU</name>
    <name evidence="13" type="ORF">C8N24_5891</name>
</gene>
<comment type="caution">
    <text evidence="13">The sequence shown here is derived from an EMBL/GenBank/DDBJ whole genome shotgun (WGS) entry which is preliminary data.</text>
</comment>
<dbReference type="InterPro" id="IPR023637">
    <property type="entry name" value="Urocanase-like"/>
</dbReference>
<feature type="binding site" evidence="9">
    <location>
        <position position="190"/>
    </location>
    <ligand>
        <name>NAD(+)</name>
        <dbReference type="ChEBI" id="CHEBI:57540"/>
    </ligand>
</feature>
<dbReference type="RefSeq" id="WP_121256826.1">
    <property type="nucleotide sequence ID" value="NZ_RBIL01000002.1"/>
</dbReference>
<feature type="binding site" evidence="9">
    <location>
        <begin position="170"/>
        <end position="172"/>
    </location>
    <ligand>
        <name>NAD(+)</name>
        <dbReference type="ChEBI" id="CHEBI:57540"/>
    </ligand>
</feature>
<feature type="domain" description="Urocanase C-terminal" evidence="12">
    <location>
        <begin position="332"/>
        <end position="526"/>
    </location>
</feature>
<sequence>MKTTIRAARGTELSCRSWPQEAALRMLHNNLDPEVAEHPEELVVYGGTGKAARDWNSFHAIGRTLQTLKDDETLLVQSGKPVGVLQTHEWAPRVLIANSNLVGDWATWDEFRRLEALGLTMYGQMTAGSWIYIGTQGILQGTYETFAAVADKRFDGSLAGTITLTGGLGGMGGAQPLAVAMAGGVAICVEVDRTRIQRRLETGYLDVEADSIDHALQLATSATGPLSIGLLGNCADVFPELLRRGAPIDVVTDQTSAHDPLAYVPSGFAPGDEWSVEQARESMARHVEAMVGFQDAGAEVFDYGNSLRAEAQLGGYERAFDYPGFVPAYIRPLFCEGRGPFRWAALSGEPADIAATDKAVLELFPEHESLHRWLKLAAEKVQFQGLPARICWLGQGERHLAGLKFNELVESGAVQAPIVIGRDHLDCGSVASPYRETEAMLDGSDAIADWPLLNAMVNVASGASWVSLHHGGGVGIGRSLHAGQVSVADGTELAAQKLERVLTNDPAMGVIRHVDAGYERAEEIAAERDVRVPMAAAGE</sequence>
<comment type="catalytic activity">
    <reaction evidence="8 9">
        <text>4-imidazolone-5-propanoate = trans-urocanate + H2O</text>
        <dbReference type="Rhea" id="RHEA:13101"/>
        <dbReference type="ChEBI" id="CHEBI:15377"/>
        <dbReference type="ChEBI" id="CHEBI:17771"/>
        <dbReference type="ChEBI" id="CHEBI:77893"/>
        <dbReference type="EC" id="4.2.1.49"/>
    </reaction>
</comment>
<dbReference type="Gene3D" id="3.40.50.10730">
    <property type="entry name" value="Urocanase like domains"/>
    <property type="match status" value="1"/>
</dbReference>
<comment type="subcellular location">
    <subcellularLocation>
        <location evidence="9">Cytoplasm</location>
    </subcellularLocation>
</comment>
<feature type="domain" description="Urocanase N-terminal" evidence="11">
    <location>
        <begin position="5"/>
        <end position="131"/>
    </location>
</feature>
<dbReference type="GO" id="GO:0005737">
    <property type="term" value="C:cytoplasm"/>
    <property type="evidence" value="ECO:0007669"/>
    <property type="project" value="UniProtKB-SubCell"/>
</dbReference>
<dbReference type="InterPro" id="IPR023636">
    <property type="entry name" value="Urocanase_CS"/>
</dbReference>
<dbReference type="NCBIfam" id="NF003820">
    <property type="entry name" value="PRK05414.1"/>
    <property type="match status" value="1"/>
</dbReference>
<proteinExistence type="inferred from homology"/>
<dbReference type="Pfam" id="PF17391">
    <property type="entry name" value="Urocanase_N"/>
    <property type="match status" value="1"/>
</dbReference>
<keyword evidence="4 9" id="KW-0369">Histidine metabolism</keyword>